<dbReference type="Proteomes" id="UP000694389">
    <property type="component" value="Unassembled WGS sequence"/>
</dbReference>
<keyword evidence="3" id="KW-0812">Transmembrane</keyword>
<dbReference type="InterPro" id="IPR043154">
    <property type="entry name" value="Sec-1-like_dom1"/>
</dbReference>
<dbReference type="PANTHER" id="PTHR11679">
    <property type="entry name" value="VESICLE PROTEIN SORTING-ASSOCIATED"/>
    <property type="match status" value="1"/>
</dbReference>
<keyword evidence="2" id="KW-0653">Protein transport</keyword>
<reference evidence="4" key="2">
    <citation type="submission" date="2025-09" db="UniProtKB">
        <authorList>
            <consortium name="Ensembl"/>
        </authorList>
    </citation>
    <scope>IDENTIFICATION</scope>
</reference>
<dbReference type="Ensembl" id="ENSDLAT00005017352.2">
    <property type="protein sequence ID" value="ENSDLAP00005016018.2"/>
    <property type="gene ID" value="ENSDLAG00005006702.2"/>
</dbReference>
<feature type="transmembrane region" description="Helical" evidence="3">
    <location>
        <begin position="449"/>
        <end position="473"/>
    </location>
</feature>
<gene>
    <name evidence="4" type="primary">stxbp3</name>
</gene>
<dbReference type="AlphaFoldDB" id="A0A8C4GKS2"/>
<dbReference type="InterPro" id="IPR043127">
    <property type="entry name" value="Sec-1-like_dom3a"/>
</dbReference>
<dbReference type="GeneTree" id="ENSGT00940000157607"/>
<dbReference type="SUPFAM" id="SSF56815">
    <property type="entry name" value="Sec1/munc18-like (SM) proteins"/>
    <property type="match status" value="1"/>
</dbReference>
<dbReference type="Gene3D" id="3.40.50.2060">
    <property type="match status" value="1"/>
</dbReference>
<dbReference type="Gene3D" id="3.90.830.10">
    <property type="entry name" value="Syntaxin Binding Protein 1, Chain A, domain 2"/>
    <property type="match status" value="1"/>
</dbReference>
<keyword evidence="5" id="KW-1185">Reference proteome</keyword>
<name>A0A8C4GKS2_DICLA</name>
<dbReference type="Pfam" id="PF00995">
    <property type="entry name" value="Sec1"/>
    <property type="match status" value="2"/>
</dbReference>
<keyword evidence="3" id="KW-0472">Membrane</keyword>
<comment type="similarity">
    <text evidence="1">Belongs to the STXBP/unc-18/SEC1 family.</text>
</comment>
<protein>
    <submittedName>
        <fullName evidence="4">Syntaxin binding protein 3</fullName>
    </submittedName>
</protein>
<dbReference type="Gene3D" id="1.25.40.60">
    <property type="match status" value="1"/>
</dbReference>
<dbReference type="InterPro" id="IPR001619">
    <property type="entry name" value="Sec1-like"/>
</dbReference>
<dbReference type="InterPro" id="IPR027482">
    <property type="entry name" value="Sec1-like_dom2"/>
</dbReference>
<proteinExistence type="inferred from homology"/>
<keyword evidence="3" id="KW-1133">Transmembrane helix</keyword>
<dbReference type="GO" id="GO:0015031">
    <property type="term" value="P:protein transport"/>
    <property type="evidence" value="ECO:0007669"/>
    <property type="project" value="UniProtKB-KW"/>
</dbReference>
<evidence type="ECO:0000256" key="1">
    <source>
        <dbReference type="ARBA" id="ARBA00009884"/>
    </source>
</evidence>
<evidence type="ECO:0000313" key="5">
    <source>
        <dbReference type="Proteomes" id="UP000694389"/>
    </source>
</evidence>
<evidence type="ECO:0000313" key="4">
    <source>
        <dbReference type="Ensembl" id="ENSDLAP00005016018.2"/>
    </source>
</evidence>
<accession>A0A8C4GKS2</accession>
<keyword evidence="2" id="KW-0813">Transport</keyword>
<organism evidence="4 5">
    <name type="scientific">Dicentrarchus labrax</name>
    <name type="common">European seabass</name>
    <name type="synonym">Morone labrax</name>
    <dbReference type="NCBI Taxonomy" id="13489"/>
    <lineage>
        <taxon>Eukaryota</taxon>
        <taxon>Metazoa</taxon>
        <taxon>Chordata</taxon>
        <taxon>Craniata</taxon>
        <taxon>Vertebrata</taxon>
        <taxon>Euteleostomi</taxon>
        <taxon>Actinopterygii</taxon>
        <taxon>Neopterygii</taxon>
        <taxon>Teleostei</taxon>
        <taxon>Neoteleostei</taxon>
        <taxon>Acanthomorphata</taxon>
        <taxon>Eupercaria</taxon>
        <taxon>Moronidae</taxon>
        <taxon>Dicentrarchus</taxon>
    </lineage>
</organism>
<dbReference type="InterPro" id="IPR036045">
    <property type="entry name" value="Sec1-like_sf"/>
</dbReference>
<dbReference type="Gene3D" id="3.40.50.1910">
    <property type="match status" value="2"/>
</dbReference>
<evidence type="ECO:0000256" key="3">
    <source>
        <dbReference type="SAM" id="Phobius"/>
    </source>
</evidence>
<sequence length="477" mass="54695">CKMSDLMSEKITIVEDLFKSREPVPEMKAIYFMSPTAKCVDAFIADFKTKPKYKAAYVYFTDYCPDDLFNNMKLYCAKYIRVCKEINMCFMPQEAQVFTFDNPGAFQSIYSPNSQDKKKTLETLADQLVTLCATLDEYPGVRYKKDSNMENAKILAELVDTKLVRHYELDDNSKKKGKTQAQLLIVERGFDPVSPILHELTYQAMAYDLIDIQNDTYKYKGKDGSEKQAVLNEEDMLWVRLRHKHIAEDLAVGSDVEGVKVKDPMRTLLPVLLHPYSTHDKIRAVLLYIFSLSGTTDENLSKLIQHVKIEEEREYILNWKELGVPIITSPSFFSRKPSRRDRSQEQTYNLSRWTPVIKDVMEDAVENKLDTKEWPHQSECPAAWNGSGAVSARQKHKASAQDERRTGSRLIIFVLGGICFSEMRSAYEVTQAVKSCEVIIGEITQITHFAFTINTLGSLYSLTMQGIFLWFLLIKAS</sequence>
<reference evidence="4" key="1">
    <citation type="submission" date="2025-08" db="UniProtKB">
        <authorList>
            <consortium name="Ensembl"/>
        </authorList>
    </citation>
    <scope>IDENTIFICATION</scope>
</reference>
<dbReference type="PIRSF" id="PIRSF005715">
    <property type="entry name" value="VPS45_Sec1"/>
    <property type="match status" value="1"/>
</dbReference>
<evidence type="ECO:0000256" key="2">
    <source>
        <dbReference type="ARBA" id="ARBA00022927"/>
    </source>
</evidence>
<dbReference type="GO" id="GO:0016192">
    <property type="term" value="P:vesicle-mediated transport"/>
    <property type="evidence" value="ECO:0007669"/>
    <property type="project" value="InterPro"/>
</dbReference>